<evidence type="ECO:0000313" key="10">
    <source>
        <dbReference type="EMBL" id="MVA76034.1"/>
    </source>
</evidence>
<evidence type="ECO:0000256" key="6">
    <source>
        <dbReference type="ARBA" id="ARBA00022989"/>
    </source>
</evidence>
<evidence type="ECO:0000256" key="9">
    <source>
        <dbReference type="SAM" id="Phobius"/>
    </source>
</evidence>
<dbReference type="Pfam" id="PF01594">
    <property type="entry name" value="AI-2E_transport"/>
    <property type="match status" value="1"/>
</dbReference>
<dbReference type="GO" id="GO:0055085">
    <property type="term" value="P:transmembrane transport"/>
    <property type="evidence" value="ECO:0007669"/>
    <property type="project" value="TreeGrafter"/>
</dbReference>
<protein>
    <submittedName>
        <fullName evidence="10">AI-2E family transporter</fullName>
    </submittedName>
</protein>
<keyword evidence="11" id="KW-1185">Reference proteome</keyword>
<feature type="transmembrane region" description="Helical" evidence="9">
    <location>
        <begin position="357"/>
        <end position="386"/>
    </location>
</feature>
<accession>A0A6A9UWZ6</accession>
<feature type="transmembrane region" description="Helical" evidence="9">
    <location>
        <begin position="284"/>
        <end position="301"/>
    </location>
</feature>
<name>A0A6A9UWZ6_9ACTN</name>
<feature type="transmembrane region" description="Helical" evidence="9">
    <location>
        <begin position="254"/>
        <end position="278"/>
    </location>
</feature>
<gene>
    <name evidence="10" type="ORF">GC722_08360</name>
</gene>
<feature type="transmembrane region" description="Helical" evidence="9">
    <location>
        <begin position="118"/>
        <end position="142"/>
    </location>
</feature>
<evidence type="ECO:0000256" key="2">
    <source>
        <dbReference type="ARBA" id="ARBA00009773"/>
    </source>
</evidence>
<evidence type="ECO:0000256" key="8">
    <source>
        <dbReference type="SAM" id="MobiDB-lite"/>
    </source>
</evidence>
<reference evidence="10 11" key="1">
    <citation type="submission" date="2019-12" db="EMBL/GenBank/DDBJ databases">
        <title>Auraticoccus cholistani sp. nov., an actinomycete isolated from soil of Cholistan desert.</title>
        <authorList>
            <person name="Cheema M.T."/>
        </authorList>
    </citation>
    <scope>NUCLEOTIDE SEQUENCE [LARGE SCALE GENOMIC DNA]</scope>
    <source>
        <strain evidence="10 11">F435</strain>
    </source>
</reference>
<keyword evidence="4" id="KW-1003">Cell membrane</keyword>
<dbReference type="PANTHER" id="PTHR21716">
    <property type="entry name" value="TRANSMEMBRANE PROTEIN"/>
    <property type="match status" value="1"/>
</dbReference>
<feature type="transmembrane region" description="Helical" evidence="9">
    <location>
        <begin position="202"/>
        <end position="221"/>
    </location>
</feature>
<feature type="compositionally biased region" description="Low complexity" evidence="8">
    <location>
        <begin position="18"/>
        <end position="35"/>
    </location>
</feature>
<dbReference type="AlphaFoldDB" id="A0A6A9UWZ6"/>
<comment type="subcellular location">
    <subcellularLocation>
        <location evidence="1">Cell membrane</location>
        <topology evidence="1">Multi-pass membrane protein</topology>
    </subcellularLocation>
</comment>
<sequence>MTTTGPGPSAFPGPVPASDPAAASAVAPAPASGSSPDGGDGAGPTGSRRREPGLRLSLNSPYRVGFFGCLGVLTAYLLFQAALEINAILMMVVVALFVAVGLNPVVEFMTRRGLPRVPAVLAVFLVLATVISLVVLAVLPVFSSQVNQLLQSTPDSLARLRDNPVFADLDARYDLVTRATEFIGSGALLETLFGGLLGAGRFIANVLVATIVTLVLTLYFMSSLPAIKQVIYRLSPASRRPRVRHLADQIFSKVGSYLTGMFVVITCAGVLSFIFLSVIGMGEYALAVAAVVTMLSFIPLVGSTLSMILVTAVCFSSSVPQGVAGLVYYLIYQQFEAYVVYPRVMAKSVQVPGPVTVVAALAFGTLLGIVGALIAVPTAAALLILYREVLIPRLDRS</sequence>
<dbReference type="RefSeq" id="WP_156609495.1">
    <property type="nucleotide sequence ID" value="NZ_WPCU01000005.1"/>
</dbReference>
<feature type="region of interest" description="Disordered" evidence="8">
    <location>
        <begin position="1"/>
        <end position="53"/>
    </location>
</feature>
<evidence type="ECO:0000256" key="1">
    <source>
        <dbReference type="ARBA" id="ARBA00004651"/>
    </source>
</evidence>
<evidence type="ECO:0000256" key="5">
    <source>
        <dbReference type="ARBA" id="ARBA00022692"/>
    </source>
</evidence>
<evidence type="ECO:0000256" key="3">
    <source>
        <dbReference type="ARBA" id="ARBA00022448"/>
    </source>
</evidence>
<keyword evidence="5 9" id="KW-0812">Transmembrane</keyword>
<comment type="similarity">
    <text evidence="2">Belongs to the autoinducer-2 exporter (AI-2E) (TC 2.A.86) family.</text>
</comment>
<feature type="transmembrane region" description="Helical" evidence="9">
    <location>
        <begin position="308"/>
        <end position="331"/>
    </location>
</feature>
<evidence type="ECO:0000313" key="11">
    <source>
        <dbReference type="Proteomes" id="UP000435304"/>
    </source>
</evidence>
<dbReference type="GO" id="GO:0005886">
    <property type="term" value="C:plasma membrane"/>
    <property type="evidence" value="ECO:0007669"/>
    <property type="project" value="UniProtKB-SubCell"/>
</dbReference>
<proteinExistence type="inferred from homology"/>
<feature type="transmembrane region" description="Helical" evidence="9">
    <location>
        <begin position="85"/>
        <end position="106"/>
    </location>
</feature>
<evidence type="ECO:0000256" key="7">
    <source>
        <dbReference type="ARBA" id="ARBA00023136"/>
    </source>
</evidence>
<dbReference type="EMBL" id="WPCU01000005">
    <property type="protein sequence ID" value="MVA76034.1"/>
    <property type="molecule type" value="Genomic_DNA"/>
</dbReference>
<evidence type="ECO:0000256" key="4">
    <source>
        <dbReference type="ARBA" id="ARBA00022475"/>
    </source>
</evidence>
<dbReference type="PANTHER" id="PTHR21716:SF53">
    <property type="entry name" value="PERMEASE PERM-RELATED"/>
    <property type="match status" value="1"/>
</dbReference>
<feature type="transmembrane region" description="Helical" evidence="9">
    <location>
        <begin position="60"/>
        <end position="79"/>
    </location>
</feature>
<keyword evidence="3" id="KW-0813">Transport</keyword>
<keyword evidence="7 9" id="KW-0472">Membrane</keyword>
<keyword evidence="6 9" id="KW-1133">Transmembrane helix</keyword>
<dbReference type="InterPro" id="IPR002549">
    <property type="entry name" value="AI-2E-like"/>
</dbReference>
<organism evidence="10 11">
    <name type="scientific">Auraticoccus cholistanensis</name>
    <dbReference type="NCBI Taxonomy" id="2656650"/>
    <lineage>
        <taxon>Bacteria</taxon>
        <taxon>Bacillati</taxon>
        <taxon>Actinomycetota</taxon>
        <taxon>Actinomycetes</taxon>
        <taxon>Propionibacteriales</taxon>
        <taxon>Propionibacteriaceae</taxon>
        <taxon>Auraticoccus</taxon>
    </lineage>
</organism>
<comment type="caution">
    <text evidence="10">The sequence shown here is derived from an EMBL/GenBank/DDBJ whole genome shotgun (WGS) entry which is preliminary data.</text>
</comment>
<dbReference type="Proteomes" id="UP000435304">
    <property type="component" value="Unassembled WGS sequence"/>
</dbReference>